<dbReference type="AlphaFoldDB" id="A0A1G2MDJ5"/>
<comment type="caution">
    <text evidence="2">The sequence shown here is derived from an EMBL/GenBank/DDBJ whole genome shotgun (WGS) entry which is preliminary data.</text>
</comment>
<name>A0A1G2MDJ5_9BACT</name>
<gene>
    <name evidence="2" type="ORF">A3C72_01125</name>
</gene>
<organism evidence="2 3">
    <name type="scientific">Candidatus Taylorbacteria bacterium RIFCSPHIGHO2_02_FULL_43_32b</name>
    <dbReference type="NCBI Taxonomy" id="1802306"/>
    <lineage>
        <taxon>Bacteria</taxon>
        <taxon>Candidatus Tayloriibacteriota</taxon>
    </lineage>
</organism>
<dbReference type="InterPro" id="IPR035093">
    <property type="entry name" value="RelE/ParE_toxin_dom_sf"/>
</dbReference>
<evidence type="ECO:0000313" key="2">
    <source>
        <dbReference type="EMBL" id="OHA21980.1"/>
    </source>
</evidence>
<feature type="coiled-coil region" evidence="1">
    <location>
        <begin position="11"/>
        <end position="42"/>
    </location>
</feature>
<dbReference type="STRING" id="1802306.A3C72_01125"/>
<dbReference type="Gene3D" id="3.30.2310.20">
    <property type="entry name" value="RelE-like"/>
    <property type="match status" value="1"/>
</dbReference>
<dbReference type="Proteomes" id="UP000177130">
    <property type="component" value="Unassembled WGS sequence"/>
</dbReference>
<keyword evidence="1" id="KW-0175">Coiled coil</keyword>
<dbReference type="SUPFAM" id="SSF143011">
    <property type="entry name" value="RelE-like"/>
    <property type="match status" value="1"/>
</dbReference>
<protein>
    <recommendedName>
        <fullName evidence="4">Plasmid stabilization system</fullName>
    </recommendedName>
</protein>
<accession>A0A1G2MDJ5</accession>
<evidence type="ECO:0000313" key="3">
    <source>
        <dbReference type="Proteomes" id="UP000177130"/>
    </source>
</evidence>
<evidence type="ECO:0008006" key="4">
    <source>
        <dbReference type="Google" id="ProtNLM"/>
    </source>
</evidence>
<sequence>MLEIGFKPSFIKQFKQLEKDLRQEVEEKIELLKDKRNHATLKVHKLHGPLPGYWSFSVNYKTKIVFEQSGNEIVLLAIGNHDVYKN</sequence>
<dbReference type="EMBL" id="MHRK01000062">
    <property type="protein sequence ID" value="OHA21980.1"/>
    <property type="molecule type" value="Genomic_DNA"/>
</dbReference>
<reference evidence="2 3" key="1">
    <citation type="journal article" date="2016" name="Nat. Commun.">
        <title>Thousands of microbial genomes shed light on interconnected biogeochemical processes in an aquifer system.</title>
        <authorList>
            <person name="Anantharaman K."/>
            <person name="Brown C.T."/>
            <person name="Hug L.A."/>
            <person name="Sharon I."/>
            <person name="Castelle C.J."/>
            <person name="Probst A.J."/>
            <person name="Thomas B.C."/>
            <person name="Singh A."/>
            <person name="Wilkins M.J."/>
            <person name="Karaoz U."/>
            <person name="Brodie E.L."/>
            <person name="Williams K.H."/>
            <person name="Hubbard S.S."/>
            <person name="Banfield J.F."/>
        </authorList>
    </citation>
    <scope>NUCLEOTIDE SEQUENCE [LARGE SCALE GENOMIC DNA]</scope>
</reference>
<evidence type="ECO:0000256" key="1">
    <source>
        <dbReference type="SAM" id="Coils"/>
    </source>
</evidence>
<proteinExistence type="predicted"/>